<evidence type="ECO:0000256" key="7">
    <source>
        <dbReference type="HAMAP-Rule" id="MF_00147"/>
    </source>
</evidence>
<dbReference type="SUPFAM" id="SSF51351">
    <property type="entry name" value="Triosephosphate isomerase (TIM)"/>
    <property type="match status" value="1"/>
</dbReference>
<protein>
    <recommendedName>
        <fullName evidence="7 8">Triosephosphate isomerase</fullName>
        <shortName evidence="7">TIM</shortName>
        <shortName evidence="7">TPI</shortName>
        <ecNumber evidence="7 8">5.3.1.1</ecNumber>
    </recommendedName>
    <alternativeName>
        <fullName evidence="7">Triose-phosphate isomerase</fullName>
    </alternativeName>
</protein>
<dbReference type="GO" id="GO:0006094">
    <property type="term" value="P:gluconeogenesis"/>
    <property type="evidence" value="ECO:0007669"/>
    <property type="project" value="UniProtKB-UniRule"/>
</dbReference>
<organism evidence="9 10">
    <name type="scientific">Fluviicola taffensis (strain DSM 16823 / NCIMB 13979 / RW262)</name>
    <dbReference type="NCBI Taxonomy" id="755732"/>
    <lineage>
        <taxon>Bacteria</taxon>
        <taxon>Pseudomonadati</taxon>
        <taxon>Bacteroidota</taxon>
        <taxon>Flavobacteriia</taxon>
        <taxon>Flavobacteriales</taxon>
        <taxon>Crocinitomicaceae</taxon>
        <taxon>Fluviicola</taxon>
    </lineage>
</organism>
<dbReference type="PROSITE" id="PS51440">
    <property type="entry name" value="TIM_2"/>
    <property type="match status" value="1"/>
</dbReference>
<dbReference type="STRING" id="755732.Fluta_3169"/>
<dbReference type="InterPro" id="IPR020861">
    <property type="entry name" value="Triosephosphate_isomerase_AS"/>
</dbReference>
<dbReference type="CDD" id="cd00311">
    <property type="entry name" value="TIM"/>
    <property type="match status" value="1"/>
</dbReference>
<name>F2I9G2_FLUTR</name>
<evidence type="ECO:0000256" key="4">
    <source>
        <dbReference type="ARBA" id="ARBA00022490"/>
    </source>
</evidence>
<dbReference type="Pfam" id="PF00121">
    <property type="entry name" value="TIM"/>
    <property type="match status" value="1"/>
</dbReference>
<dbReference type="EMBL" id="CP002542">
    <property type="protein sequence ID" value="AEA45143.1"/>
    <property type="molecule type" value="Genomic_DNA"/>
</dbReference>
<dbReference type="RefSeq" id="WP_013687910.1">
    <property type="nucleotide sequence ID" value="NC_015321.1"/>
</dbReference>
<feature type="binding site" evidence="7">
    <location>
        <position position="170"/>
    </location>
    <ligand>
        <name>substrate</name>
    </ligand>
</feature>
<proteinExistence type="inferred from homology"/>
<comment type="pathway">
    <text evidence="7 8">Carbohydrate biosynthesis; gluconeogenesis.</text>
</comment>
<dbReference type="PANTHER" id="PTHR21139:SF42">
    <property type="entry name" value="TRIOSEPHOSPHATE ISOMERASE"/>
    <property type="match status" value="1"/>
</dbReference>
<dbReference type="PANTHER" id="PTHR21139">
    <property type="entry name" value="TRIOSEPHOSPHATE ISOMERASE"/>
    <property type="match status" value="1"/>
</dbReference>
<dbReference type="FunFam" id="3.20.20.70:FF:000016">
    <property type="entry name" value="Triosephosphate isomerase"/>
    <property type="match status" value="1"/>
</dbReference>
<keyword evidence="4 7" id="KW-0963">Cytoplasm</keyword>
<comment type="subunit">
    <text evidence="7 8">Homodimer.</text>
</comment>
<feature type="active site" description="Proton acceptor" evidence="7">
    <location>
        <position position="164"/>
    </location>
</feature>
<evidence type="ECO:0000256" key="3">
    <source>
        <dbReference type="ARBA" id="ARBA00022432"/>
    </source>
</evidence>
<evidence type="ECO:0000256" key="2">
    <source>
        <dbReference type="ARBA" id="ARBA00007422"/>
    </source>
</evidence>
<dbReference type="AlphaFoldDB" id="F2I9G2"/>
<reference evidence="10" key="2">
    <citation type="submission" date="2011-02" db="EMBL/GenBank/DDBJ databases">
        <title>The complete genome of Fluviicola taffensis DSM 16823.</title>
        <authorList>
            <consortium name="US DOE Joint Genome Institute (JGI-PGF)"/>
            <person name="Lucas S."/>
            <person name="Copeland A."/>
            <person name="Lapidus A."/>
            <person name="Bruce D."/>
            <person name="Goodwin L."/>
            <person name="Pitluck S."/>
            <person name="Kyrpides N."/>
            <person name="Mavromatis K."/>
            <person name="Ivanova N."/>
            <person name="Mikhailova N."/>
            <person name="Pagani I."/>
            <person name="Chertkov O."/>
            <person name="Detter J.C."/>
            <person name="Han C."/>
            <person name="Tapia R."/>
            <person name="Land M."/>
            <person name="Hauser L."/>
            <person name="Markowitz V."/>
            <person name="Cheng J.-F."/>
            <person name="Hugenholtz P."/>
            <person name="Woyke T."/>
            <person name="Wu D."/>
            <person name="Tindall B."/>
            <person name="Pomrenke H.G."/>
            <person name="Brambilla E."/>
            <person name="Klenk H.-P."/>
            <person name="Eisen J.A."/>
        </authorList>
    </citation>
    <scope>NUCLEOTIDE SEQUENCE [LARGE SCALE GENOMIC DNA]</scope>
    <source>
        <strain evidence="10">DSM 16823 / RW262 / RW262</strain>
    </source>
</reference>
<evidence type="ECO:0000256" key="6">
    <source>
        <dbReference type="ARBA" id="ARBA00023235"/>
    </source>
</evidence>
<feature type="active site" description="Electrophile" evidence="7">
    <location>
        <position position="92"/>
    </location>
</feature>
<comment type="function">
    <text evidence="7">Involved in the gluconeogenesis. Catalyzes stereospecifically the conversion of dihydroxyacetone phosphate (DHAP) to D-glyceraldehyde-3-phosphate (G3P).</text>
</comment>
<dbReference type="InterPro" id="IPR022896">
    <property type="entry name" value="TrioseP_Isoase_bac/euk"/>
</dbReference>
<keyword evidence="3 7" id="KW-0312">Gluconeogenesis</keyword>
<accession>F2I9G2</accession>
<dbReference type="InterPro" id="IPR035990">
    <property type="entry name" value="TIM_sf"/>
</dbReference>
<dbReference type="Proteomes" id="UP000007463">
    <property type="component" value="Chromosome"/>
</dbReference>
<comment type="pathway">
    <text evidence="1 7 8">Carbohydrate degradation; glycolysis; D-glyceraldehyde 3-phosphate from glycerone phosphate: step 1/1.</text>
</comment>
<feature type="binding site" evidence="7">
    <location>
        <begin position="9"/>
        <end position="11"/>
    </location>
    <ligand>
        <name>substrate</name>
    </ligand>
</feature>
<dbReference type="eggNOG" id="COG0149">
    <property type="taxonomic scope" value="Bacteria"/>
</dbReference>
<dbReference type="OrthoDB" id="9809429at2"/>
<evidence type="ECO:0000313" key="9">
    <source>
        <dbReference type="EMBL" id="AEA45143.1"/>
    </source>
</evidence>
<dbReference type="InterPro" id="IPR013785">
    <property type="entry name" value="Aldolase_TIM"/>
</dbReference>
<dbReference type="InterPro" id="IPR000652">
    <property type="entry name" value="Triosephosphate_isomerase"/>
</dbReference>
<evidence type="ECO:0000256" key="5">
    <source>
        <dbReference type="ARBA" id="ARBA00023152"/>
    </source>
</evidence>
<dbReference type="GO" id="GO:0005829">
    <property type="term" value="C:cytosol"/>
    <property type="evidence" value="ECO:0007669"/>
    <property type="project" value="TreeGrafter"/>
</dbReference>
<reference evidence="9 10" key="1">
    <citation type="journal article" date="2011" name="Stand. Genomic Sci.">
        <title>Complete genome sequence of the gliding freshwater bacterium Fluviicola taffensis type strain (RW262).</title>
        <authorList>
            <person name="Woyke T."/>
            <person name="Chertkov O."/>
            <person name="Lapidus A."/>
            <person name="Nolan M."/>
            <person name="Lucas S."/>
            <person name="Del Rio T.G."/>
            <person name="Tice H."/>
            <person name="Cheng J.F."/>
            <person name="Tapia R."/>
            <person name="Han C."/>
            <person name="Goodwin L."/>
            <person name="Pitluck S."/>
            <person name="Liolios K."/>
            <person name="Pagani I."/>
            <person name="Ivanova N."/>
            <person name="Huntemann M."/>
            <person name="Mavromatis K."/>
            <person name="Mikhailova N."/>
            <person name="Pati A."/>
            <person name="Chen A."/>
            <person name="Palaniappan K."/>
            <person name="Land M."/>
            <person name="Hauser L."/>
            <person name="Brambilla E.M."/>
            <person name="Rohde M."/>
            <person name="Mwirichia R."/>
            <person name="Sikorski J."/>
            <person name="Tindall B.J."/>
            <person name="Goker M."/>
            <person name="Bristow J."/>
            <person name="Eisen J.A."/>
            <person name="Markowitz V."/>
            <person name="Hugenholtz P."/>
            <person name="Klenk H.P."/>
            <person name="Kyrpides N.C."/>
        </authorList>
    </citation>
    <scope>NUCLEOTIDE SEQUENCE [LARGE SCALE GENOMIC DNA]</scope>
    <source>
        <strain evidence="10">DSM 16823 / RW262 / RW262</strain>
    </source>
</reference>
<dbReference type="HOGENOM" id="CLU_024251_2_3_10"/>
<keyword evidence="6 7" id="KW-0413">Isomerase</keyword>
<evidence type="ECO:0000256" key="8">
    <source>
        <dbReference type="RuleBase" id="RU363013"/>
    </source>
</evidence>
<dbReference type="GO" id="GO:0004807">
    <property type="term" value="F:triose-phosphate isomerase activity"/>
    <property type="evidence" value="ECO:0007669"/>
    <property type="project" value="UniProtKB-UniRule"/>
</dbReference>
<feature type="binding site" evidence="7">
    <location>
        <begin position="231"/>
        <end position="232"/>
    </location>
    <ligand>
        <name>substrate</name>
    </ligand>
</feature>
<comment type="subcellular location">
    <subcellularLocation>
        <location evidence="7 8">Cytoplasm</location>
    </subcellularLocation>
</comment>
<dbReference type="EC" id="5.3.1.1" evidence="7 8"/>
<keyword evidence="5 7" id="KW-0324">Glycolysis</keyword>
<dbReference type="UniPathway" id="UPA00109">
    <property type="reaction ID" value="UER00189"/>
</dbReference>
<comment type="catalytic activity">
    <reaction evidence="7 8">
        <text>D-glyceraldehyde 3-phosphate = dihydroxyacetone phosphate</text>
        <dbReference type="Rhea" id="RHEA:18585"/>
        <dbReference type="ChEBI" id="CHEBI:57642"/>
        <dbReference type="ChEBI" id="CHEBI:59776"/>
        <dbReference type="EC" id="5.3.1.1"/>
    </reaction>
</comment>
<feature type="binding site" evidence="7">
    <location>
        <position position="210"/>
    </location>
    <ligand>
        <name>substrate</name>
    </ligand>
</feature>
<dbReference type="GO" id="GO:0006096">
    <property type="term" value="P:glycolytic process"/>
    <property type="evidence" value="ECO:0007669"/>
    <property type="project" value="UniProtKB-UniRule"/>
</dbReference>
<dbReference type="PROSITE" id="PS00171">
    <property type="entry name" value="TIM_1"/>
    <property type="match status" value="1"/>
</dbReference>
<dbReference type="HAMAP" id="MF_00147_B">
    <property type="entry name" value="TIM_B"/>
    <property type="match status" value="1"/>
</dbReference>
<dbReference type="NCBIfam" id="TIGR00419">
    <property type="entry name" value="tim"/>
    <property type="match status" value="1"/>
</dbReference>
<dbReference type="GO" id="GO:0046166">
    <property type="term" value="P:glyceraldehyde-3-phosphate biosynthetic process"/>
    <property type="evidence" value="ECO:0007669"/>
    <property type="project" value="TreeGrafter"/>
</dbReference>
<dbReference type="KEGG" id="fte:Fluta_3169"/>
<evidence type="ECO:0000313" key="10">
    <source>
        <dbReference type="Proteomes" id="UP000007463"/>
    </source>
</evidence>
<keyword evidence="10" id="KW-1185">Reference proteome</keyword>
<evidence type="ECO:0000256" key="1">
    <source>
        <dbReference type="ARBA" id="ARBA00004680"/>
    </source>
</evidence>
<gene>
    <name evidence="7" type="primary">tpiA</name>
    <name evidence="9" type="ordered locus">Fluta_3169</name>
</gene>
<dbReference type="UniPathway" id="UPA00138"/>
<dbReference type="Gene3D" id="3.20.20.70">
    <property type="entry name" value="Aldolase class I"/>
    <property type="match status" value="1"/>
</dbReference>
<dbReference type="GO" id="GO:0019563">
    <property type="term" value="P:glycerol catabolic process"/>
    <property type="evidence" value="ECO:0007669"/>
    <property type="project" value="TreeGrafter"/>
</dbReference>
<sequence length="253" mass="27734">MRSKIVAGNWKMNLSQNQAKELCKEVNQLTIGSSIEVYIFPPMLYVSDCNANSTQVKVGAQNAYSKDSGAYTGEVSMLQLKESGIGAVLIGHSERREYFNETNEQLKEKLDAAIHHGIKPFFCCGEPLDIRENNTFLTFVKNQLEESVFHLSATDFSKVVLAYEPIWAIGTGKTASTEQAEEMHAAIRSWVEEKYGKEIATNTSILYGGSCNPSNAQALFACENVDGGLIGGASLKAADFSVLVAEETWTILN</sequence>
<comment type="similarity">
    <text evidence="2 7 8">Belongs to the triosephosphate isomerase family.</text>
</comment>